<gene>
    <name evidence="1" type="ORF">DY262_01875</name>
</gene>
<protein>
    <submittedName>
        <fullName evidence="1">DUF2164 domain-containing protein</fullName>
    </submittedName>
</protein>
<dbReference type="EMBL" id="QVLS01000001">
    <property type="protein sequence ID" value="RFP82598.1"/>
    <property type="molecule type" value="Genomic_DNA"/>
</dbReference>
<comment type="caution">
    <text evidence="1">The sequence shown here is derived from an EMBL/GenBank/DDBJ whole genome shotgun (WGS) entry which is preliminary data.</text>
</comment>
<dbReference type="RefSeq" id="WP_116957278.1">
    <property type="nucleotide sequence ID" value="NZ_QVLS01000001.1"/>
</dbReference>
<evidence type="ECO:0000313" key="2">
    <source>
        <dbReference type="Proteomes" id="UP000261931"/>
    </source>
</evidence>
<dbReference type="InterPro" id="IPR018680">
    <property type="entry name" value="DUF2164"/>
</dbReference>
<organism evidence="1 2">
    <name type="scientific">Hydrogenophaga borbori</name>
    <dbReference type="NCBI Taxonomy" id="2294117"/>
    <lineage>
        <taxon>Bacteria</taxon>
        <taxon>Pseudomonadati</taxon>
        <taxon>Pseudomonadota</taxon>
        <taxon>Betaproteobacteria</taxon>
        <taxon>Burkholderiales</taxon>
        <taxon>Comamonadaceae</taxon>
        <taxon>Hydrogenophaga</taxon>
    </lineage>
</organism>
<accession>A0A372EPP6</accession>
<dbReference type="AlphaFoldDB" id="A0A372EPP6"/>
<dbReference type="Pfam" id="PF09932">
    <property type="entry name" value="DUF2164"/>
    <property type="match status" value="1"/>
</dbReference>
<evidence type="ECO:0000313" key="1">
    <source>
        <dbReference type="EMBL" id="RFP82598.1"/>
    </source>
</evidence>
<reference evidence="1 2" key="1">
    <citation type="submission" date="2018-08" db="EMBL/GenBank/DDBJ databases">
        <title>Hydrogenophaga sp. LA-38 isolated from sludge.</title>
        <authorList>
            <person name="Im W.-T."/>
        </authorList>
    </citation>
    <scope>NUCLEOTIDE SEQUENCE [LARGE SCALE GENOMIC DNA]</scope>
    <source>
        <strain evidence="1 2">LA-38</strain>
    </source>
</reference>
<sequence length="88" mass="10498">MPIELSRDERAQAIASIERYFQEALDQRIGNIGAGALLNFFLEEIGPLVYNQTVAQLQERLQQRMQELDIEFHEDEFQYWRRQAKARR</sequence>
<keyword evidence="2" id="KW-1185">Reference proteome</keyword>
<proteinExistence type="predicted"/>
<dbReference type="Proteomes" id="UP000261931">
    <property type="component" value="Unassembled WGS sequence"/>
</dbReference>
<name>A0A372EPP6_9BURK</name>